<protein>
    <submittedName>
        <fullName evidence="1">Uncharacterized protein</fullName>
    </submittedName>
</protein>
<evidence type="ECO:0000313" key="1">
    <source>
        <dbReference type="EMBL" id="KAJ0985954.1"/>
    </source>
</evidence>
<dbReference type="AlphaFoldDB" id="A0A9D5HR93"/>
<dbReference type="EMBL" id="JAGGNH010000001">
    <property type="protein sequence ID" value="KAJ0985954.1"/>
    <property type="molecule type" value="Genomic_DNA"/>
</dbReference>
<evidence type="ECO:0000313" key="2">
    <source>
        <dbReference type="Proteomes" id="UP001085076"/>
    </source>
</evidence>
<comment type="caution">
    <text evidence="1">The sequence shown here is derived from an EMBL/GenBank/DDBJ whole genome shotgun (WGS) entry which is preliminary data.</text>
</comment>
<name>A0A9D5HR93_9LILI</name>
<sequence length="123" mass="13953">MGKEPLPQRQSSNYLYGCMGSPTWFPANRQQHQHSKFHLLRHAAGASINGGRSRSWREALKRFIKEGRNFYSSKPITFGYDAVSYSKNFDDGCWKEGPATSSSSSSSLRRSTFDDFECQLKAC</sequence>
<dbReference type="OrthoDB" id="692779at2759"/>
<reference evidence="1" key="2">
    <citation type="journal article" date="2022" name="Hortic Res">
        <title>The genome of Dioscorea zingiberensis sheds light on the biosynthesis, origin and evolution of the medicinally important diosgenin saponins.</title>
        <authorList>
            <person name="Li Y."/>
            <person name="Tan C."/>
            <person name="Li Z."/>
            <person name="Guo J."/>
            <person name="Li S."/>
            <person name="Chen X."/>
            <person name="Wang C."/>
            <person name="Dai X."/>
            <person name="Yang H."/>
            <person name="Song W."/>
            <person name="Hou L."/>
            <person name="Xu J."/>
            <person name="Tong Z."/>
            <person name="Xu A."/>
            <person name="Yuan X."/>
            <person name="Wang W."/>
            <person name="Yang Q."/>
            <person name="Chen L."/>
            <person name="Sun Z."/>
            <person name="Wang K."/>
            <person name="Pan B."/>
            <person name="Chen J."/>
            <person name="Bao Y."/>
            <person name="Liu F."/>
            <person name="Qi X."/>
            <person name="Gang D.R."/>
            <person name="Wen J."/>
            <person name="Li J."/>
        </authorList>
    </citation>
    <scope>NUCLEOTIDE SEQUENCE</scope>
    <source>
        <strain evidence="1">Dzin_1.0</strain>
    </source>
</reference>
<accession>A0A9D5HR93</accession>
<dbReference type="Proteomes" id="UP001085076">
    <property type="component" value="Miscellaneous, Linkage group lg01"/>
</dbReference>
<reference evidence="1" key="1">
    <citation type="submission" date="2021-03" db="EMBL/GenBank/DDBJ databases">
        <authorList>
            <person name="Li Z."/>
            <person name="Yang C."/>
        </authorList>
    </citation>
    <scope>NUCLEOTIDE SEQUENCE</scope>
    <source>
        <strain evidence="1">Dzin_1.0</strain>
        <tissue evidence="1">Leaf</tissue>
    </source>
</reference>
<organism evidence="1 2">
    <name type="scientific">Dioscorea zingiberensis</name>
    <dbReference type="NCBI Taxonomy" id="325984"/>
    <lineage>
        <taxon>Eukaryota</taxon>
        <taxon>Viridiplantae</taxon>
        <taxon>Streptophyta</taxon>
        <taxon>Embryophyta</taxon>
        <taxon>Tracheophyta</taxon>
        <taxon>Spermatophyta</taxon>
        <taxon>Magnoliopsida</taxon>
        <taxon>Liliopsida</taxon>
        <taxon>Dioscoreales</taxon>
        <taxon>Dioscoreaceae</taxon>
        <taxon>Dioscorea</taxon>
    </lineage>
</organism>
<keyword evidence="2" id="KW-1185">Reference proteome</keyword>
<proteinExistence type="predicted"/>
<gene>
    <name evidence="1" type="ORF">J5N97_004310</name>
</gene>